<dbReference type="SUPFAM" id="SSF109635">
    <property type="entry name" value="DnaK suppressor protein DksA, alpha-hairpin domain"/>
    <property type="match status" value="1"/>
</dbReference>
<dbReference type="Pfam" id="PF01258">
    <property type="entry name" value="zf-dskA_traR"/>
    <property type="match status" value="1"/>
</dbReference>
<comment type="caution">
    <text evidence="7">The sequence shown here is derived from an EMBL/GenBank/DDBJ whole genome shotgun (WGS) entry which is preliminary data.</text>
</comment>
<dbReference type="InterPro" id="IPR037187">
    <property type="entry name" value="DnaK_N"/>
</dbReference>
<evidence type="ECO:0000256" key="5">
    <source>
        <dbReference type="SAM" id="MobiDB-lite"/>
    </source>
</evidence>
<evidence type="ECO:0000313" key="8">
    <source>
        <dbReference type="Proteomes" id="UP000228900"/>
    </source>
</evidence>
<dbReference type="PANTHER" id="PTHR33823">
    <property type="entry name" value="RNA POLYMERASE-BINDING TRANSCRIPTION FACTOR DKSA-RELATED"/>
    <property type="match status" value="1"/>
</dbReference>
<dbReference type="Gene3D" id="1.20.120.910">
    <property type="entry name" value="DksA, coiled-coil domain"/>
    <property type="match status" value="1"/>
</dbReference>
<gene>
    <name evidence="7" type="ORF">COT98_03225</name>
</gene>
<dbReference type="AlphaFoldDB" id="A0A2M6WP06"/>
<accession>A0A2M6WP06</accession>
<name>A0A2M6WP06_9BACT</name>
<evidence type="ECO:0000256" key="4">
    <source>
        <dbReference type="PROSITE-ProRule" id="PRU00510"/>
    </source>
</evidence>
<proteinExistence type="predicted"/>
<sequence length="132" mass="14802">MGENNLKNSAFNATALRKIKTDLLIKKDQIMKDLTDLARKDSHETDNRTTAFPEYGDKPDENAQEISEYSANIVTEKVLEDSLEDIESALKRIEKGTYGICKYCQKPISAKRLQARPTASSCVACKTELQAE</sequence>
<keyword evidence="3" id="KW-0862">Zinc</keyword>
<organism evidence="7 8">
    <name type="scientific">Candidatus Falkowbacteria bacterium CG10_big_fil_rev_8_21_14_0_10_39_9</name>
    <dbReference type="NCBI Taxonomy" id="1974566"/>
    <lineage>
        <taxon>Bacteria</taxon>
        <taxon>Candidatus Falkowiibacteriota</taxon>
    </lineage>
</organism>
<dbReference type="PANTHER" id="PTHR33823:SF4">
    <property type="entry name" value="GENERAL STRESS PROTEIN 16O"/>
    <property type="match status" value="1"/>
</dbReference>
<dbReference type="InterPro" id="IPR000962">
    <property type="entry name" value="Znf_DskA_TraR"/>
</dbReference>
<feature type="zinc finger region" description="dksA C4-type" evidence="4">
    <location>
        <begin position="101"/>
        <end position="125"/>
    </location>
</feature>
<dbReference type="EMBL" id="PFAQ01000045">
    <property type="protein sequence ID" value="PIT94502.1"/>
    <property type="molecule type" value="Genomic_DNA"/>
</dbReference>
<dbReference type="Proteomes" id="UP000228900">
    <property type="component" value="Unassembled WGS sequence"/>
</dbReference>
<evidence type="ECO:0000259" key="6">
    <source>
        <dbReference type="Pfam" id="PF01258"/>
    </source>
</evidence>
<dbReference type="GO" id="GO:0008270">
    <property type="term" value="F:zinc ion binding"/>
    <property type="evidence" value="ECO:0007669"/>
    <property type="project" value="UniProtKB-KW"/>
</dbReference>
<reference evidence="8" key="1">
    <citation type="submission" date="2017-09" db="EMBL/GenBank/DDBJ databases">
        <title>Depth-based differentiation of microbial function through sediment-hosted aquifers and enrichment of novel symbionts in the deep terrestrial subsurface.</title>
        <authorList>
            <person name="Probst A.J."/>
            <person name="Ladd B."/>
            <person name="Jarett J.K."/>
            <person name="Geller-Mcgrath D.E."/>
            <person name="Sieber C.M.K."/>
            <person name="Emerson J.B."/>
            <person name="Anantharaman K."/>
            <person name="Thomas B.C."/>
            <person name="Malmstrom R."/>
            <person name="Stieglmeier M."/>
            <person name="Klingl A."/>
            <person name="Woyke T."/>
            <person name="Ryan C.M."/>
            <person name="Banfield J.F."/>
        </authorList>
    </citation>
    <scope>NUCLEOTIDE SEQUENCE [LARGE SCALE GENOMIC DNA]</scope>
</reference>
<feature type="domain" description="Zinc finger DksA/TraR C4-type" evidence="6">
    <location>
        <begin position="96"/>
        <end position="129"/>
    </location>
</feature>
<keyword evidence="1" id="KW-0479">Metal-binding</keyword>
<evidence type="ECO:0000256" key="1">
    <source>
        <dbReference type="ARBA" id="ARBA00022723"/>
    </source>
</evidence>
<evidence type="ECO:0000313" key="7">
    <source>
        <dbReference type="EMBL" id="PIT94502.1"/>
    </source>
</evidence>
<feature type="region of interest" description="Disordered" evidence="5">
    <location>
        <begin position="40"/>
        <end position="61"/>
    </location>
</feature>
<protein>
    <recommendedName>
        <fullName evidence="6">Zinc finger DksA/TraR C4-type domain-containing protein</fullName>
    </recommendedName>
</protein>
<evidence type="ECO:0000256" key="3">
    <source>
        <dbReference type="ARBA" id="ARBA00022833"/>
    </source>
</evidence>
<evidence type="ECO:0000256" key="2">
    <source>
        <dbReference type="ARBA" id="ARBA00022771"/>
    </source>
</evidence>
<dbReference type="PROSITE" id="PS51128">
    <property type="entry name" value="ZF_DKSA_2"/>
    <property type="match status" value="1"/>
</dbReference>
<keyword evidence="2" id="KW-0863">Zinc-finger</keyword>
<dbReference type="SUPFAM" id="SSF57716">
    <property type="entry name" value="Glucocorticoid receptor-like (DNA-binding domain)"/>
    <property type="match status" value="1"/>
</dbReference>